<keyword evidence="6" id="KW-1185">Reference proteome</keyword>
<dbReference type="PANTHER" id="PTHR19981">
    <property type="entry name" value="TALIN"/>
    <property type="match status" value="1"/>
</dbReference>
<dbReference type="Ensembl" id="ENSFTIT00000013278.1">
    <property type="protein sequence ID" value="ENSFTIP00000012731.1"/>
    <property type="gene ID" value="ENSFTIG00000008506.1"/>
</dbReference>
<evidence type="ECO:0000256" key="2">
    <source>
        <dbReference type="ARBA" id="ARBA00022490"/>
    </source>
</evidence>
<evidence type="ECO:0000313" key="6">
    <source>
        <dbReference type="Proteomes" id="UP000694562"/>
    </source>
</evidence>
<dbReference type="GO" id="GO:0005925">
    <property type="term" value="C:focal adhesion"/>
    <property type="evidence" value="ECO:0007669"/>
    <property type="project" value="TreeGrafter"/>
</dbReference>
<dbReference type="OrthoDB" id="10262320at2759"/>
<accession>A0A8C4XPJ1</accession>
<feature type="domain" description="Talin 1-like rod-segment" evidence="4">
    <location>
        <begin position="52"/>
        <end position="206"/>
    </location>
</feature>
<dbReference type="OMA" id="ISPRRWV"/>
<dbReference type="InterPro" id="IPR036723">
    <property type="entry name" value="Alpha-catenin/vinculin-like_sf"/>
</dbReference>
<sequence>MLESSAGLIHAARSLAVNLKDLPQWLVLASHSHTVSDSIKKLITNMRDKALGHRECDKAIKLLNRCMREVDQASLTAISQLPKKISPRRWVRDMLLQAQLGWMSLPWLSAVYSDPNSTAASHNALFFNLIEPYFEPFIIAAIGTASKTPNHQQQMNLLNQTKALEVGRNPKQAVHTQEALKEVTQMMKEAVEDLTTTLNVAASAAGVVGGMVDSITQAINQLNEEPMGEPEGTLVDYQTTVVKMAKAIAVTVQEMVTKSTTNPDDSGILANQLTNDYGQLVQEAKPAALTTENKEVLIYTLVAAQGPPNQFLQ</sequence>
<evidence type="ECO:0000313" key="5">
    <source>
        <dbReference type="Ensembl" id="ENSFTIP00000012731.1"/>
    </source>
</evidence>
<dbReference type="InterPro" id="IPR054060">
    <property type="entry name" value="TLN1-like_RS"/>
</dbReference>
<dbReference type="SUPFAM" id="SSF47220">
    <property type="entry name" value="alpha-catenin/vinculin-like"/>
    <property type="match status" value="1"/>
</dbReference>
<dbReference type="Proteomes" id="UP000694562">
    <property type="component" value="Unplaced"/>
</dbReference>
<feature type="domain" description="Vinculin-binding site-containing" evidence="3">
    <location>
        <begin position="233"/>
        <end position="296"/>
    </location>
</feature>
<dbReference type="GO" id="GO:0030036">
    <property type="term" value="P:actin cytoskeleton organization"/>
    <property type="evidence" value="ECO:0007669"/>
    <property type="project" value="TreeGrafter"/>
</dbReference>
<keyword evidence="2" id="KW-0963">Cytoplasm</keyword>
<dbReference type="PANTHER" id="PTHR19981:SF7">
    <property type="entry name" value="TALIN-1"/>
    <property type="match status" value="1"/>
</dbReference>
<reference evidence="5" key="1">
    <citation type="submission" date="2025-08" db="UniProtKB">
        <authorList>
            <consortium name="Ensembl"/>
        </authorList>
    </citation>
    <scope>IDENTIFICATION</scope>
</reference>
<dbReference type="InterPro" id="IPR015009">
    <property type="entry name" value="Vinculin-bd_dom"/>
</dbReference>
<dbReference type="Gene3D" id="1.20.1420.10">
    <property type="entry name" value="Talin, central domain"/>
    <property type="match status" value="2"/>
</dbReference>
<dbReference type="GO" id="GO:0005178">
    <property type="term" value="F:integrin binding"/>
    <property type="evidence" value="ECO:0007669"/>
    <property type="project" value="TreeGrafter"/>
</dbReference>
<dbReference type="GO" id="GO:0098609">
    <property type="term" value="P:cell-cell adhesion"/>
    <property type="evidence" value="ECO:0007669"/>
    <property type="project" value="TreeGrafter"/>
</dbReference>
<proteinExistence type="predicted"/>
<dbReference type="GO" id="GO:0005737">
    <property type="term" value="C:cytoplasm"/>
    <property type="evidence" value="ECO:0007669"/>
    <property type="project" value="UniProtKB-SubCell"/>
</dbReference>
<organism evidence="5 6">
    <name type="scientific">Falco tinnunculus</name>
    <name type="common">Common kestrel</name>
    <dbReference type="NCBI Taxonomy" id="100819"/>
    <lineage>
        <taxon>Eukaryota</taxon>
        <taxon>Metazoa</taxon>
        <taxon>Chordata</taxon>
        <taxon>Craniata</taxon>
        <taxon>Vertebrata</taxon>
        <taxon>Euteleostomi</taxon>
        <taxon>Archelosauria</taxon>
        <taxon>Archosauria</taxon>
        <taxon>Dinosauria</taxon>
        <taxon>Saurischia</taxon>
        <taxon>Theropoda</taxon>
        <taxon>Coelurosauria</taxon>
        <taxon>Aves</taxon>
        <taxon>Neognathae</taxon>
        <taxon>Neoaves</taxon>
        <taxon>Telluraves</taxon>
        <taxon>Australaves</taxon>
        <taxon>Falconiformes</taxon>
        <taxon>Falconidae</taxon>
        <taxon>Falco</taxon>
    </lineage>
</organism>
<comment type="subcellular location">
    <subcellularLocation>
        <location evidence="1">Cytoplasm</location>
    </subcellularLocation>
</comment>
<reference evidence="5" key="2">
    <citation type="submission" date="2025-09" db="UniProtKB">
        <authorList>
            <consortium name="Ensembl"/>
        </authorList>
    </citation>
    <scope>IDENTIFICATION</scope>
</reference>
<dbReference type="Pfam" id="PF08913">
    <property type="entry name" value="VBS"/>
    <property type="match status" value="1"/>
</dbReference>
<evidence type="ECO:0000259" key="3">
    <source>
        <dbReference type="Pfam" id="PF08913"/>
    </source>
</evidence>
<protein>
    <submittedName>
        <fullName evidence="5">Uncharacterized protein</fullName>
    </submittedName>
</protein>
<dbReference type="AlphaFoldDB" id="A0A8C4XPJ1"/>
<name>A0A8C4XPJ1_FALTI</name>
<evidence type="ECO:0000259" key="4">
    <source>
        <dbReference type="Pfam" id="PF21865"/>
    </source>
</evidence>
<dbReference type="Gene3D" id="1.20.120.230">
    <property type="entry name" value="Alpha-catenin/vinculin-like"/>
    <property type="match status" value="1"/>
</dbReference>
<dbReference type="GO" id="GO:0005886">
    <property type="term" value="C:plasma membrane"/>
    <property type="evidence" value="ECO:0007669"/>
    <property type="project" value="TreeGrafter"/>
</dbReference>
<evidence type="ECO:0000256" key="1">
    <source>
        <dbReference type="ARBA" id="ARBA00004496"/>
    </source>
</evidence>
<dbReference type="Pfam" id="PF21865">
    <property type="entry name" value="TLN1-like_RS"/>
    <property type="match status" value="1"/>
</dbReference>
<dbReference type="GO" id="GO:0051015">
    <property type="term" value="F:actin filament binding"/>
    <property type="evidence" value="ECO:0007669"/>
    <property type="project" value="InterPro"/>
</dbReference>